<accession>A0AB34ITQ4</accession>
<name>A0AB34ITQ4_PRYPA</name>
<evidence type="ECO:0000313" key="5">
    <source>
        <dbReference type="Proteomes" id="UP001515480"/>
    </source>
</evidence>
<dbReference type="InterPro" id="IPR056729">
    <property type="entry name" value="GMPPB_C"/>
</dbReference>
<dbReference type="AlphaFoldDB" id="A0AB34ITQ4"/>
<evidence type="ECO:0000259" key="2">
    <source>
        <dbReference type="Pfam" id="PF00483"/>
    </source>
</evidence>
<keyword evidence="5" id="KW-1185">Reference proteome</keyword>
<dbReference type="Pfam" id="PF25087">
    <property type="entry name" value="GMPPB_C"/>
    <property type="match status" value="1"/>
</dbReference>
<feature type="domain" description="Nucleotidyl transferase" evidence="2">
    <location>
        <begin position="3"/>
        <end position="232"/>
    </location>
</feature>
<comment type="similarity">
    <text evidence="1">Belongs to the transferase hexapeptide repeat family.</text>
</comment>
<sequence length="365" mass="40049">MIAVVLVGNLTTTLRPMTLTLPLPLLPFVNKPLIMHQLQALKDAGATKVIFCINARSIPAVLIEAIERSALELDVKVSIKEEKEGFGTAGSLKFAEDMIKADGASAPFFVVNSDVLCSYPLRDLLHVHMKSGRIGTMLTTRSASPSKYGVAVIDERTGMVQHFVANPQTFISDIVNAGVYVFNPTIFDRIRPSKKVSMNQVLPKLAVDEQLHSMLLTGYWVKIVDAKSYMGAVGAHLEIERFMSPQALVSDAEYKILGDVMVHHTSTVAADCVLGPRVVIGPNCVVEQGVRLEDVTIFEGSVVHAHSLLKRTLVGWRSKINKWCFIEDSLLGEEVEIGEGLLVKSATILPHKELTESIRKEQIVI</sequence>
<evidence type="ECO:0000313" key="4">
    <source>
        <dbReference type="EMBL" id="KAL1504836.1"/>
    </source>
</evidence>
<dbReference type="InterPro" id="IPR005835">
    <property type="entry name" value="NTP_transferase_dom"/>
</dbReference>
<proteinExistence type="inferred from homology"/>
<reference evidence="4 5" key="1">
    <citation type="journal article" date="2024" name="Science">
        <title>Giant polyketide synthase enzymes in the biosynthesis of giant marine polyether toxins.</title>
        <authorList>
            <person name="Fallon T.R."/>
            <person name="Shende V.V."/>
            <person name="Wierzbicki I.H."/>
            <person name="Pendleton A.L."/>
            <person name="Watervoot N.F."/>
            <person name="Auber R.P."/>
            <person name="Gonzalez D.J."/>
            <person name="Wisecaver J.H."/>
            <person name="Moore B.S."/>
        </authorList>
    </citation>
    <scope>NUCLEOTIDE SEQUENCE [LARGE SCALE GENOMIC DNA]</scope>
    <source>
        <strain evidence="4 5">12B1</strain>
    </source>
</reference>
<dbReference type="SUPFAM" id="SSF53448">
    <property type="entry name" value="Nucleotide-diphospho-sugar transferases"/>
    <property type="match status" value="1"/>
</dbReference>
<dbReference type="EMBL" id="JBGBPQ010000019">
    <property type="protein sequence ID" value="KAL1504836.1"/>
    <property type="molecule type" value="Genomic_DNA"/>
</dbReference>
<dbReference type="Proteomes" id="UP001515480">
    <property type="component" value="Unassembled WGS sequence"/>
</dbReference>
<dbReference type="Gene3D" id="2.160.10.10">
    <property type="entry name" value="Hexapeptide repeat proteins"/>
    <property type="match status" value="1"/>
</dbReference>
<feature type="domain" description="Mannose-1-phosphate guanyltransferase C-terminal" evidence="3">
    <location>
        <begin position="257"/>
        <end position="364"/>
    </location>
</feature>
<dbReference type="InterPro" id="IPR050486">
    <property type="entry name" value="Mannose-1P_guanyltransferase"/>
</dbReference>
<dbReference type="PANTHER" id="PTHR22572">
    <property type="entry name" value="SUGAR-1-PHOSPHATE GUANYL TRANSFERASE"/>
    <property type="match status" value="1"/>
</dbReference>
<organism evidence="4 5">
    <name type="scientific">Prymnesium parvum</name>
    <name type="common">Toxic golden alga</name>
    <dbReference type="NCBI Taxonomy" id="97485"/>
    <lineage>
        <taxon>Eukaryota</taxon>
        <taxon>Haptista</taxon>
        <taxon>Haptophyta</taxon>
        <taxon>Prymnesiophyceae</taxon>
        <taxon>Prymnesiales</taxon>
        <taxon>Prymnesiaceae</taxon>
        <taxon>Prymnesium</taxon>
    </lineage>
</organism>
<dbReference type="Gene3D" id="3.90.550.10">
    <property type="entry name" value="Spore Coat Polysaccharide Biosynthesis Protein SpsA, Chain A"/>
    <property type="match status" value="1"/>
</dbReference>
<comment type="caution">
    <text evidence="4">The sequence shown here is derived from an EMBL/GenBank/DDBJ whole genome shotgun (WGS) entry which is preliminary data.</text>
</comment>
<evidence type="ECO:0008006" key="6">
    <source>
        <dbReference type="Google" id="ProtNLM"/>
    </source>
</evidence>
<evidence type="ECO:0000256" key="1">
    <source>
        <dbReference type="ARBA" id="ARBA00007274"/>
    </source>
</evidence>
<evidence type="ECO:0000259" key="3">
    <source>
        <dbReference type="Pfam" id="PF25087"/>
    </source>
</evidence>
<protein>
    <recommendedName>
        <fullName evidence="6">Nucleotidyl transferase domain-containing protein</fullName>
    </recommendedName>
</protein>
<dbReference type="Pfam" id="PF00483">
    <property type="entry name" value="NTP_transferase"/>
    <property type="match status" value="1"/>
</dbReference>
<dbReference type="InterPro" id="IPR029044">
    <property type="entry name" value="Nucleotide-diphossugar_trans"/>
</dbReference>
<gene>
    <name evidence="4" type="ORF">AB1Y20_008607</name>
</gene>